<reference evidence="4" key="1">
    <citation type="submission" date="2020-04" db="EMBL/GenBank/DDBJ databases">
        <authorList>
            <person name="Alioto T."/>
            <person name="Alioto T."/>
            <person name="Gomez Garrido J."/>
        </authorList>
    </citation>
    <scope>NUCLEOTIDE SEQUENCE</scope>
    <source>
        <strain evidence="4">A484AB</strain>
    </source>
</reference>
<dbReference type="SUPFAM" id="SSF56487">
    <property type="entry name" value="SRCR-like"/>
    <property type="match status" value="1"/>
</dbReference>
<name>A0A7D9LQL2_PARCT</name>
<gene>
    <name evidence="4" type="ORF">PACLA_8A079424</name>
</gene>
<dbReference type="InterPro" id="IPR001190">
    <property type="entry name" value="SRCR"/>
</dbReference>
<feature type="disulfide bond" evidence="3">
    <location>
        <begin position="76"/>
        <end position="86"/>
    </location>
</feature>
<feature type="non-terminal residue" evidence="4">
    <location>
        <position position="109"/>
    </location>
</feature>
<keyword evidence="5" id="KW-1185">Reference proteome</keyword>
<dbReference type="PROSITE" id="PS50287">
    <property type="entry name" value="SRCR_2"/>
    <property type="match status" value="1"/>
</dbReference>
<sequence>KSVAVRLQGPLSAHGTGRLEVFHSGQWGTICDDGWDLKDARVVCRELGYKYMYANALHGGQVSGGSGQIWLDDVNCNGSEQSLANCSHPGWGVHNCGHREDVGVECNST</sequence>
<dbReference type="PANTHER" id="PTHR48071">
    <property type="entry name" value="SRCR DOMAIN-CONTAINING PROTEIN"/>
    <property type="match status" value="1"/>
</dbReference>
<dbReference type="GO" id="GO:0016020">
    <property type="term" value="C:membrane"/>
    <property type="evidence" value="ECO:0007669"/>
    <property type="project" value="InterPro"/>
</dbReference>
<feature type="non-terminal residue" evidence="4">
    <location>
        <position position="1"/>
    </location>
</feature>
<dbReference type="FunFam" id="3.10.250.10:FF:000001">
    <property type="entry name" value="Lysyl oxidase 4 isoform X1"/>
    <property type="match status" value="1"/>
</dbReference>
<comment type="caution">
    <text evidence="4">The sequence shown here is derived from an EMBL/GenBank/DDBJ whole genome shotgun (WGS) entry which is preliminary data.</text>
</comment>
<keyword evidence="1" id="KW-0732">Signal</keyword>
<dbReference type="PRINTS" id="PR00258">
    <property type="entry name" value="SPERACTRCPTR"/>
</dbReference>
<evidence type="ECO:0000313" key="5">
    <source>
        <dbReference type="Proteomes" id="UP001152795"/>
    </source>
</evidence>
<dbReference type="EMBL" id="CACRXK020023015">
    <property type="protein sequence ID" value="CAB4037380.1"/>
    <property type="molecule type" value="Genomic_DNA"/>
</dbReference>
<dbReference type="OrthoDB" id="10066015at2759"/>
<evidence type="ECO:0000313" key="4">
    <source>
        <dbReference type="EMBL" id="CAB4037380.1"/>
    </source>
</evidence>
<keyword evidence="2 3" id="KW-1015">Disulfide bond</keyword>
<dbReference type="PANTHER" id="PTHR48071:SF27">
    <property type="entry name" value="SCAVENGER RECEPTOR CYSTEINE-RICH TYPE 1 PROTEIN M130-LIKE"/>
    <property type="match status" value="1"/>
</dbReference>
<accession>A0A7D9LQL2</accession>
<organism evidence="4 5">
    <name type="scientific">Paramuricea clavata</name>
    <name type="common">Red gorgonian</name>
    <name type="synonym">Violescent sea-whip</name>
    <dbReference type="NCBI Taxonomy" id="317549"/>
    <lineage>
        <taxon>Eukaryota</taxon>
        <taxon>Metazoa</taxon>
        <taxon>Cnidaria</taxon>
        <taxon>Anthozoa</taxon>
        <taxon>Octocorallia</taxon>
        <taxon>Malacalcyonacea</taxon>
        <taxon>Plexauridae</taxon>
        <taxon>Paramuricea</taxon>
    </lineage>
</organism>
<protein>
    <submittedName>
        <fullName evidence="4">Galectin-3-binding A-like</fullName>
    </submittedName>
</protein>
<evidence type="ECO:0000256" key="2">
    <source>
        <dbReference type="ARBA" id="ARBA00023157"/>
    </source>
</evidence>
<dbReference type="SMART" id="SM00202">
    <property type="entry name" value="SR"/>
    <property type="match status" value="1"/>
</dbReference>
<proteinExistence type="predicted"/>
<dbReference type="Pfam" id="PF00530">
    <property type="entry name" value="SRCR"/>
    <property type="match status" value="1"/>
</dbReference>
<evidence type="ECO:0000256" key="1">
    <source>
        <dbReference type="ARBA" id="ARBA00022729"/>
    </source>
</evidence>
<dbReference type="Proteomes" id="UP001152795">
    <property type="component" value="Unassembled WGS sequence"/>
</dbReference>
<comment type="caution">
    <text evidence="3">Lacks conserved residue(s) required for the propagation of feature annotation.</text>
</comment>
<dbReference type="AlphaFoldDB" id="A0A7D9LQL2"/>
<dbReference type="Gene3D" id="3.10.250.10">
    <property type="entry name" value="SRCR-like domain"/>
    <property type="match status" value="1"/>
</dbReference>
<evidence type="ECO:0000256" key="3">
    <source>
        <dbReference type="PROSITE-ProRule" id="PRU00196"/>
    </source>
</evidence>
<dbReference type="InterPro" id="IPR036772">
    <property type="entry name" value="SRCR-like_dom_sf"/>
</dbReference>